<keyword evidence="1" id="KW-0547">Nucleotide-binding</keyword>
<dbReference type="Gene3D" id="3.40.50.300">
    <property type="entry name" value="P-loop containing nucleotide triphosphate hydrolases"/>
    <property type="match status" value="1"/>
</dbReference>
<proteinExistence type="predicted"/>
<keyword evidence="5" id="KW-1185">Reference proteome</keyword>
<accession>A0ABP7SLB8</accession>
<dbReference type="InterPro" id="IPR027417">
    <property type="entry name" value="P-loop_NTPase"/>
</dbReference>
<name>A0ABP7SLB8_9PSEU</name>
<protein>
    <recommendedName>
        <fullName evidence="3">Orc1-like AAA ATPase domain-containing protein</fullName>
    </recommendedName>
</protein>
<evidence type="ECO:0000313" key="4">
    <source>
        <dbReference type="EMBL" id="GAA4013201.1"/>
    </source>
</evidence>
<organism evidence="4 5">
    <name type="scientific">Allokutzneria multivorans</name>
    <dbReference type="NCBI Taxonomy" id="1142134"/>
    <lineage>
        <taxon>Bacteria</taxon>
        <taxon>Bacillati</taxon>
        <taxon>Actinomycetota</taxon>
        <taxon>Actinomycetes</taxon>
        <taxon>Pseudonocardiales</taxon>
        <taxon>Pseudonocardiaceae</taxon>
        <taxon>Allokutzneria</taxon>
    </lineage>
</organism>
<evidence type="ECO:0000256" key="2">
    <source>
        <dbReference type="ARBA" id="ARBA00022840"/>
    </source>
</evidence>
<dbReference type="InterPro" id="IPR041664">
    <property type="entry name" value="AAA_16"/>
</dbReference>
<gene>
    <name evidence="4" type="ORF">GCM10022247_39880</name>
</gene>
<comment type="caution">
    <text evidence="4">The sequence shown here is derived from an EMBL/GenBank/DDBJ whole genome shotgun (WGS) entry which is preliminary data.</text>
</comment>
<dbReference type="PANTHER" id="PTHR16305">
    <property type="entry name" value="TESTICULAR SOLUBLE ADENYLYL CYCLASE"/>
    <property type="match status" value="1"/>
</dbReference>
<dbReference type="Pfam" id="PF13191">
    <property type="entry name" value="AAA_16"/>
    <property type="match status" value="1"/>
</dbReference>
<dbReference type="PANTHER" id="PTHR16305:SF28">
    <property type="entry name" value="GUANYLATE CYCLASE DOMAIN-CONTAINING PROTEIN"/>
    <property type="match status" value="1"/>
</dbReference>
<feature type="domain" description="Orc1-like AAA ATPase" evidence="3">
    <location>
        <begin position="3"/>
        <end position="144"/>
    </location>
</feature>
<reference evidence="5" key="1">
    <citation type="journal article" date="2019" name="Int. J. Syst. Evol. Microbiol.">
        <title>The Global Catalogue of Microorganisms (GCM) 10K type strain sequencing project: providing services to taxonomists for standard genome sequencing and annotation.</title>
        <authorList>
            <consortium name="The Broad Institute Genomics Platform"/>
            <consortium name="The Broad Institute Genome Sequencing Center for Infectious Disease"/>
            <person name="Wu L."/>
            <person name="Ma J."/>
        </authorList>
    </citation>
    <scope>NUCLEOTIDE SEQUENCE [LARGE SCALE GENOMIC DNA]</scope>
    <source>
        <strain evidence="5">JCM 17342</strain>
    </source>
</reference>
<evidence type="ECO:0000313" key="5">
    <source>
        <dbReference type="Proteomes" id="UP001501747"/>
    </source>
</evidence>
<evidence type="ECO:0000256" key="1">
    <source>
        <dbReference type="ARBA" id="ARBA00022741"/>
    </source>
</evidence>
<evidence type="ECO:0000259" key="3">
    <source>
        <dbReference type="Pfam" id="PF13191"/>
    </source>
</evidence>
<sequence length="897" mass="98155">MGELIGRDRPLAVLLAELRKALSGRGGACFVIGEAGIGKTALVSAVVGSARVAGAGVVVGSCWGGEEAPGCWPWLQVVRELRPQHRFAQPGFEFYDEVTRLLVSAARERPLVVLLEDLHWADTTSLRLLDFVVQHARHERLLVIGTCRVDLARQATTVELTGLDQRGVGAMVELITGAEPDAELVERIHGCTGGNPFFVEQAAHLWQGGSPLTPSVRARLSRHSQDVVDVLESAAGLGPRFHRDLLAALAKRPVDQLLGQAGNLVEALGDGWFAFSHELIREELRTDPEATSAAVMRALAENPALAEHLLPAERAHHAHIAGDEGIEHFVAAAEDAVGRLASEEAVRHYRRALDRIPLECKEERSRVALALGLAQRWAGDEGGAARSFDIASSTARELDEPGLLARTALELYLNHSPAELRHAHVRLGLGEPTGTDDEIARAVSRRASELARERGDDDALRFSLNARIASTWGIGTARERIAITEELIPLARRAGDHELELQAMSWRVGALLENADPRYRAEHHRYVTEAERTGLPFFRNDAQLNRAMLATLSGDFDEARDCADRAREIGGQPHLDRDDVRLLQRWAVELRAGRSEEADALAEQLRDRGASYSLLLKGITAARRGEPVALPEAEFPRWISALWLWLRVEAAVASGDAELCARVRADLLPCSGQWAVAATVIVAGPVDLWLGMLEDDESRFAAVIAQAEALGAHPWAEEARARSRSDNVFRLADEVWTLTFARRSVQVPDSKGLRDLHKLLSNPGVDISASWLLNPDAPKALGADDLLDAEAKARYRQRLDELETRIDRAPDARSAARLDAERRALLEQLRAAAGLGGRSRRLGDTAERARKAVGNRVRDALRRLDDRHPALAAHLREAVATGSTCRYDPAPGITWRL</sequence>
<dbReference type="RefSeq" id="WP_344876926.1">
    <property type="nucleotide sequence ID" value="NZ_BAABAL010000016.1"/>
</dbReference>
<dbReference type="EMBL" id="BAABAL010000016">
    <property type="protein sequence ID" value="GAA4013201.1"/>
    <property type="molecule type" value="Genomic_DNA"/>
</dbReference>
<dbReference type="SUPFAM" id="SSF52540">
    <property type="entry name" value="P-loop containing nucleoside triphosphate hydrolases"/>
    <property type="match status" value="1"/>
</dbReference>
<dbReference type="Proteomes" id="UP001501747">
    <property type="component" value="Unassembled WGS sequence"/>
</dbReference>
<keyword evidence="2" id="KW-0067">ATP-binding</keyword>